<dbReference type="FunFam" id="2.70.50.50:FF:000001">
    <property type="entry name" value="Chitin-binding protein"/>
    <property type="match status" value="1"/>
</dbReference>
<protein>
    <submittedName>
        <fullName evidence="8">N-acetylglucosamine-binding protein GbpA</fullName>
    </submittedName>
</protein>
<dbReference type="GO" id="GO:0008061">
    <property type="term" value="F:chitin binding"/>
    <property type="evidence" value="ECO:0007669"/>
    <property type="project" value="UniProtKB-KW"/>
</dbReference>
<accession>A0AA51RQY6</accession>
<dbReference type="SUPFAM" id="SSF81296">
    <property type="entry name" value="E set domains"/>
    <property type="match status" value="1"/>
</dbReference>
<dbReference type="NCBIfam" id="NF009690">
    <property type="entry name" value="PRK13211.1"/>
    <property type="match status" value="1"/>
</dbReference>
<dbReference type="Pfam" id="PF03067">
    <property type="entry name" value="LPMO_10"/>
    <property type="match status" value="1"/>
</dbReference>
<evidence type="ECO:0000259" key="6">
    <source>
        <dbReference type="Pfam" id="PF03067"/>
    </source>
</evidence>
<sequence>MKKITTLLSGCSLLLLGTSALDLYSHGYVKSPESRSYLCHLRTNTNCGAIQWEPQSVEGLDRFPGSGPADGTIAAAGLPQFSELNQQTSTRWVKRSAQSGNFSFTWRFTANHASRDFRYFITRSGWDQNQPLTRASFDLTPFCSVSGNNQRPPAELTHNCVLPSRSGYHVVLAVWDVADTVNSFYQAIDLAFGGVEPPRWQDIGDINPTMDLNPGDKVRTRVFDSNGERTEFRTEIAISSAADGARNTWPKNLADAINREQNELRAGILDSQGNIVPTEGKNDVFTGNDSSLVRVEIEIEQTQVDPEYRVDALQSAYSIVDGVANVNFTLISNSPFDIQANLLDAQQRIIATQQQSVDGEMAFNLTVTNAVAGNYQLQIIAQDSQGSTSEQNFDLSLTSSPNGGYDYVYPDGLSNYDAGTQVLAKDGKIYQCKPFPYSGWCSIYSPSNNAYEPGAGAYWQDAWDLLSQ</sequence>
<proteinExistence type="predicted"/>
<evidence type="ECO:0000259" key="7">
    <source>
        <dbReference type="Pfam" id="PF18416"/>
    </source>
</evidence>
<dbReference type="Gene3D" id="2.70.50.50">
    <property type="entry name" value="chitin-binding protein cbp21"/>
    <property type="match status" value="1"/>
</dbReference>
<feature type="domain" description="Chitin-binding type-4" evidence="6">
    <location>
        <begin position="26"/>
        <end position="190"/>
    </location>
</feature>
<keyword evidence="3" id="KW-0147">Chitin-binding</keyword>
<dbReference type="InterPro" id="IPR014756">
    <property type="entry name" value="Ig_E-set"/>
</dbReference>
<gene>
    <name evidence="8" type="primary">gbpA</name>
    <name evidence="8" type="ORF">Q9312_11905</name>
</gene>
<dbReference type="Gene3D" id="3.30.70.2150">
    <property type="match status" value="1"/>
</dbReference>
<feature type="domain" description="N-acetylglucosamine binding protein A" evidence="7">
    <location>
        <begin position="200"/>
        <end position="298"/>
    </location>
</feature>
<organism evidence="8 9">
    <name type="scientific">Pleionea litopenaei</name>
    <dbReference type="NCBI Taxonomy" id="3070815"/>
    <lineage>
        <taxon>Bacteria</taxon>
        <taxon>Pseudomonadati</taxon>
        <taxon>Pseudomonadota</taxon>
        <taxon>Gammaproteobacteria</taxon>
        <taxon>Oceanospirillales</taxon>
        <taxon>Pleioneaceae</taxon>
        <taxon>Pleionea</taxon>
    </lineage>
</organism>
<keyword evidence="4 5" id="KW-0732">Signal</keyword>
<dbReference type="InterPro" id="IPR004302">
    <property type="entry name" value="Cellulose/chitin-bd_N"/>
</dbReference>
<dbReference type="Pfam" id="PF18416">
    <property type="entry name" value="GbpA_2"/>
    <property type="match status" value="1"/>
</dbReference>
<dbReference type="Proteomes" id="UP001239782">
    <property type="component" value="Chromosome"/>
</dbReference>
<evidence type="ECO:0000256" key="3">
    <source>
        <dbReference type="ARBA" id="ARBA00022669"/>
    </source>
</evidence>
<dbReference type="InterPro" id="IPR051024">
    <property type="entry name" value="GlcNAc_Chitin_IntDeg"/>
</dbReference>
<dbReference type="PANTHER" id="PTHR34823:SF1">
    <property type="entry name" value="CHITIN-BINDING TYPE-4 DOMAIN-CONTAINING PROTEIN"/>
    <property type="match status" value="1"/>
</dbReference>
<evidence type="ECO:0000256" key="4">
    <source>
        <dbReference type="ARBA" id="ARBA00022729"/>
    </source>
</evidence>
<reference evidence="8 9" key="1">
    <citation type="submission" date="2023-08" db="EMBL/GenBank/DDBJ databases">
        <title>Pleionea litopenaei sp. nov., isolated from stomach of juvenile Litopenaeus vannamei.</title>
        <authorList>
            <person name="Rho A.M."/>
            <person name="Hwang C.Y."/>
        </authorList>
    </citation>
    <scope>NUCLEOTIDE SEQUENCE [LARGE SCALE GENOMIC DNA]</scope>
    <source>
        <strain evidence="8 9">HL-JVS1</strain>
    </source>
</reference>
<evidence type="ECO:0000256" key="5">
    <source>
        <dbReference type="SAM" id="SignalP"/>
    </source>
</evidence>
<dbReference type="RefSeq" id="WP_309201074.1">
    <property type="nucleotide sequence ID" value="NZ_CP133548.1"/>
</dbReference>
<keyword evidence="2" id="KW-0964">Secreted</keyword>
<dbReference type="GO" id="GO:0005576">
    <property type="term" value="C:extracellular region"/>
    <property type="evidence" value="ECO:0007669"/>
    <property type="project" value="UniProtKB-SubCell"/>
</dbReference>
<evidence type="ECO:0000313" key="8">
    <source>
        <dbReference type="EMBL" id="WMS85922.1"/>
    </source>
</evidence>
<feature type="signal peptide" evidence="5">
    <location>
        <begin position="1"/>
        <end position="20"/>
    </location>
</feature>
<dbReference type="EMBL" id="CP133548">
    <property type="protein sequence ID" value="WMS85922.1"/>
    <property type="molecule type" value="Genomic_DNA"/>
</dbReference>
<comment type="subcellular location">
    <subcellularLocation>
        <location evidence="1">Secreted</location>
    </subcellularLocation>
</comment>
<dbReference type="KEGG" id="plei:Q9312_11905"/>
<evidence type="ECO:0000256" key="2">
    <source>
        <dbReference type="ARBA" id="ARBA00022525"/>
    </source>
</evidence>
<feature type="chain" id="PRO_5041435814" evidence="5">
    <location>
        <begin position="21"/>
        <end position="468"/>
    </location>
</feature>
<dbReference type="PANTHER" id="PTHR34823">
    <property type="entry name" value="GLCNAC-BINDING PROTEIN A"/>
    <property type="match status" value="1"/>
</dbReference>
<name>A0AA51RQY6_9GAMM</name>
<dbReference type="Gene3D" id="2.60.40.2550">
    <property type="match status" value="1"/>
</dbReference>
<dbReference type="InterPro" id="IPR041029">
    <property type="entry name" value="GbpA_2"/>
</dbReference>
<evidence type="ECO:0000313" key="9">
    <source>
        <dbReference type="Proteomes" id="UP001239782"/>
    </source>
</evidence>
<evidence type="ECO:0000256" key="1">
    <source>
        <dbReference type="ARBA" id="ARBA00004613"/>
    </source>
</evidence>
<keyword evidence="9" id="KW-1185">Reference proteome</keyword>
<dbReference type="AlphaFoldDB" id="A0AA51RQY6"/>
<dbReference type="CDD" id="cd21177">
    <property type="entry name" value="LPMO_AA10"/>
    <property type="match status" value="1"/>
</dbReference>